<evidence type="ECO:0000256" key="1">
    <source>
        <dbReference type="SAM" id="Phobius"/>
    </source>
</evidence>
<dbReference type="HOGENOM" id="CLU_079047_0_0_3"/>
<dbReference type="GO" id="GO:0008237">
    <property type="term" value="F:metallopeptidase activity"/>
    <property type="evidence" value="ECO:0007669"/>
    <property type="project" value="InterPro"/>
</dbReference>
<protein>
    <recommendedName>
        <fullName evidence="2">Peptidase metallopeptidase domain-containing protein</fullName>
    </recommendedName>
</protein>
<keyword evidence="1" id="KW-0812">Transmembrane</keyword>
<proteinExistence type="predicted"/>
<dbReference type="SUPFAM" id="SSF55486">
    <property type="entry name" value="Metalloproteases ('zincins'), catalytic domain"/>
    <property type="match status" value="1"/>
</dbReference>
<feature type="transmembrane region" description="Helical" evidence="1">
    <location>
        <begin position="61"/>
        <end position="81"/>
    </location>
</feature>
<dbReference type="CDD" id="cd04279">
    <property type="entry name" value="ZnMc_MMP_like_1"/>
    <property type="match status" value="1"/>
</dbReference>
<evidence type="ECO:0000313" key="3">
    <source>
        <dbReference type="EMBL" id="EDX73575.1"/>
    </source>
</evidence>
<sequence length="318" mass="36838">MVCPLFAVRCLLQLTPDKNSNVNWVTPKDYLGRNDPSHQFGMKKSATRRLRRFLYSTRKRLLWIAILTSGLILLLSISWHVPGIPFSLPTPQPHPLPQPLAQWDDQTDAGDYFTEIKLTPVEHLVWSEFPVQVYIEHPKESAESSASAKRFHDWYDAVLQAVEEWTVYLPLQVVSETESADITIVRSRPPLQASFNRETQRFENIRARTAETRYEFYLRPGVEESQRILAHKFTIYLSPHQTVDYTLATARHELGHALGIWGHSPVETDTMYYSQVRYPPEISVRDINTLKRIYQQPTRLGWAVTPNPPLETPFYHGD</sequence>
<name>B4VX77_9CYAN</name>
<dbReference type="Gene3D" id="3.40.390.10">
    <property type="entry name" value="Collagenase (Catalytic Domain)"/>
    <property type="match status" value="1"/>
</dbReference>
<dbReference type="InterPro" id="IPR024079">
    <property type="entry name" value="MetalloPept_cat_dom_sf"/>
</dbReference>
<keyword evidence="1" id="KW-0472">Membrane</keyword>
<evidence type="ECO:0000313" key="4">
    <source>
        <dbReference type="Proteomes" id="UP000003835"/>
    </source>
</evidence>
<keyword evidence="4" id="KW-1185">Reference proteome</keyword>
<dbReference type="eggNOG" id="COG5549">
    <property type="taxonomic scope" value="Bacteria"/>
</dbReference>
<gene>
    <name evidence="3" type="ORF">MC7420_3749</name>
</gene>
<keyword evidence="1" id="KW-1133">Transmembrane helix</keyword>
<accession>B4VX77</accession>
<reference evidence="3 4" key="1">
    <citation type="submission" date="2008-07" db="EMBL/GenBank/DDBJ databases">
        <authorList>
            <person name="Tandeau de Marsac N."/>
            <person name="Ferriera S."/>
            <person name="Johnson J."/>
            <person name="Kravitz S."/>
            <person name="Beeson K."/>
            <person name="Sutton G."/>
            <person name="Rogers Y.-H."/>
            <person name="Friedman R."/>
            <person name="Frazier M."/>
            <person name="Venter J.C."/>
        </authorList>
    </citation>
    <scope>NUCLEOTIDE SEQUENCE [LARGE SCALE GENOMIC DNA]</scope>
    <source>
        <strain evidence="3 4">PCC 7420</strain>
    </source>
</reference>
<dbReference type="InterPro" id="IPR006026">
    <property type="entry name" value="Peptidase_Metallo"/>
</dbReference>
<dbReference type="SMART" id="SM00235">
    <property type="entry name" value="ZnMc"/>
    <property type="match status" value="1"/>
</dbReference>
<dbReference type="AlphaFoldDB" id="B4VX77"/>
<dbReference type="GO" id="GO:0008270">
    <property type="term" value="F:zinc ion binding"/>
    <property type="evidence" value="ECO:0007669"/>
    <property type="project" value="InterPro"/>
</dbReference>
<dbReference type="EMBL" id="DS989857">
    <property type="protein sequence ID" value="EDX73575.1"/>
    <property type="molecule type" value="Genomic_DNA"/>
</dbReference>
<feature type="domain" description="Peptidase metallopeptidase" evidence="2">
    <location>
        <begin position="122"/>
        <end position="296"/>
    </location>
</feature>
<organism evidence="3 4">
    <name type="scientific">Coleofasciculus chthonoplastes PCC 7420</name>
    <dbReference type="NCBI Taxonomy" id="118168"/>
    <lineage>
        <taxon>Bacteria</taxon>
        <taxon>Bacillati</taxon>
        <taxon>Cyanobacteriota</taxon>
        <taxon>Cyanophyceae</taxon>
        <taxon>Coleofasciculales</taxon>
        <taxon>Coleofasciculaceae</taxon>
        <taxon>Coleofasciculus</taxon>
    </lineage>
</organism>
<dbReference type="GO" id="GO:0006508">
    <property type="term" value="P:proteolysis"/>
    <property type="evidence" value="ECO:0007669"/>
    <property type="project" value="InterPro"/>
</dbReference>
<dbReference type="STRING" id="118168.MC7420_3749"/>
<evidence type="ECO:0000259" key="2">
    <source>
        <dbReference type="SMART" id="SM00235"/>
    </source>
</evidence>
<dbReference type="Proteomes" id="UP000003835">
    <property type="component" value="Unassembled WGS sequence"/>
</dbReference>